<evidence type="ECO:0000313" key="1">
    <source>
        <dbReference type="EMBL" id="EGW30489.1"/>
    </source>
</evidence>
<dbReference type="OrthoDB" id="4092372at2759"/>
<dbReference type="HOGENOM" id="CLU_2062922_0_0_1"/>
<dbReference type="InParanoid" id="G3AUB3"/>
<protein>
    <submittedName>
        <fullName evidence="1">Uncharacterized protein</fullName>
    </submittedName>
</protein>
<sequence>MIYSKRSINTEPFSCQLDMIEKTKIEIKNQPPLYNKRFSKRTSYRPQQPLTTAPVVDQKVFAPIITTTSISPANKTPAMFDPFKPVDFSIGLTKDIWGTTTPTSAARTTTTTGRSTVWG</sequence>
<reference evidence="1 2" key="1">
    <citation type="journal article" date="2011" name="Proc. Natl. Acad. Sci. U.S.A.">
        <title>Comparative genomics of xylose-fermenting fungi for enhanced biofuel production.</title>
        <authorList>
            <person name="Wohlbach D.J."/>
            <person name="Kuo A."/>
            <person name="Sato T.K."/>
            <person name="Potts K.M."/>
            <person name="Salamov A.A."/>
            <person name="LaButti K.M."/>
            <person name="Sun H."/>
            <person name="Clum A."/>
            <person name="Pangilinan J.L."/>
            <person name="Lindquist E.A."/>
            <person name="Lucas S."/>
            <person name="Lapidus A."/>
            <person name="Jin M."/>
            <person name="Gunawan C."/>
            <person name="Balan V."/>
            <person name="Dale B.E."/>
            <person name="Jeffries T.W."/>
            <person name="Zinkel R."/>
            <person name="Barry K.W."/>
            <person name="Grigoriev I.V."/>
            <person name="Gasch A.P."/>
        </authorList>
    </citation>
    <scope>NUCLEOTIDE SEQUENCE [LARGE SCALE GENOMIC DNA]</scope>
    <source>
        <strain evidence="2">NRRL Y-27907 / 11-Y1</strain>
    </source>
</reference>
<dbReference type="AlphaFoldDB" id="G3AUB3"/>
<dbReference type="RefSeq" id="XP_007377460.1">
    <property type="nucleotide sequence ID" value="XM_007377398.1"/>
</dbReference>
<evidence type="ECO:0000313" key="2">
    <source>
        <dbReference type="Proteomes" id="UP000000709"/>
    </source>
</evidence>
<dbReference type="EMBL" id="GL996505">
    <property type="protein sequence ID" value="EGW30489.1"/>
    <property type="molecule type" value="Genomic_DNA"/>
</dbReference>
<proteinExistence type="predicted"/>
<accession>G3AUB3</accession>
<dbReference type="Proteomes" id="UP000000709">
    <property type="component" value="Unassembled WGS sequence"/>
</dbReference>
<name>G3AUB3_SPAPN</name>
<dbReference type="KEGG" id="spaa:SPAPADRAFT_63310"/>
<keyword evidence="2" id="KW-1185">Reference proteome</keyword>
<dbReference type="GeneID" id="18874701"/>
<gene>
    <name evidence="1" type="ORF">SPAPADRAFT_63310</name>
</gene>
<organism evidence="2">
    <name type="scientific">Spathaspora passalidarum (strain NRRL Y-27907 / 11-Y1)</name>
    <dbReference type="NCBI Taxonomy" id="619300"/>
    <lineage>
        <taxon>Eukaryota</taxon>
        <taxon>Fungi</taxon>
        <taxon>Dikarya</taxon>
        <taxon>Ascomycota</taxon>
        <taxon>Saccharomycotina</taxon>
        <taxon>Pichiomycetes</taxon>
        <taxon>Debaryomycetaceae</taxon>
        <taxon>Spathaspora</taxon>
    </lineage>
</organism>